<feature type="chain" id="PRO_5010254587" description="C2H2-type domain-containing protein" evidence="6">
    <location>
        <begin position="19"/>
        <end position="104"/>
    </location>
</feature>
<keyword evidence="3 5" id="KW-0863">Zinc-finger</keyword>
<evidence type="ECO:0000313" key="8">
    <source>
        <dbReference type="EMBL" id="EFO13233.1"/>
    </source>
</evidence>
<keyword evidence="4" id="KW-0862">Zinc</keyword>
<dbReference type="InParanoid" id="A0A1S0TG69"/>
<evidence type="ECO:0000256" key="2">
    <source>
        <dbReference type="ARBA" id="ARBA00022737"/>
    </source>
</evidence>
<dbReference type="EMBL" id="JH713826">
    <property type="protein sequence ID" value="EFO13233.1"/>
    <property type="molecule type" value="Genomic_DNA"/>
</dbReference>
<keyword evidence="6" id="KW-0732">Signal</keyword>
<dbReference type="PROSITE" id="PS00028">
    <property type="entry name" value="ZINC_FINGER_C2H2_1"/>
    <property type="match status" value="2"/>
</dbReference>
<dbReference type="KEGG" id="loa:LOAG_15296"/>
<dbReference type="InterPro" id="IPR013087">
    <property type="entry name" value="Znf_C2H2_type"/>
</dbReference>
<feature type="domain" description="C2H2-type" evidence="7">
    <location>
        <begin position="50"/>
        <end position="79"/>
    </location>
</feature>
<evidence type="ECO:0000256" key="5">
    <source>
        <dbReference type="PROSITE-ProRule" id="PRU00042"/>
    </source>
</evidence>
<sequence length="104" mass="12552">MAYIIWFNLLLCIASVQNIPVGQKYECRHCNTTMQTDKEYSKHLETHKKYNCTWPKCKKAYLRICDLQRHYKTHQFKYQCGCGNLFSRRDTLRIHQRRCDGSSR</sequence>
<dbReference type="GO" id="GO:0031519">
    <property type="term" value="C:PcG protein complex"/>
    <property type="evidence" value="ECO:0007669"/>
    <property type="project" value="TreeGrafter"/>
</dbReference>
<dbReference type="PANTHER" id="PTHR14003">
    <property type="entry name" value="TRANSCRIPTIONAL REPRESSOR PROTEIN YY"/>
    <property type="match status" value="1"/>
</dbReference>
<dbReference type="Gene3D" id="3.30.160.60">
    <property type="entry name" value="Classic Zinc Finger"/>
    <property type="match status" value="1"/>
</dbReference>
<dbReference type="SMART" id="SM00355">
    <property type="entry name" value="ZnF_C2H2"/>
    <property type="match status" value="2"/>
</dbReference>
<dbReference type="GO" id="GO:0000981">
    <property type="term" value="F:DNA-binding transcription factor activity, RNA polymerase II-specific"/>
    <property type="evidence" value="ECO:0007669"/>
    <property type="project" value="TreeGrafter"/>
</dbReference>
<gene>
    <name evidence="8" type="ORF">LOAG_15296</name>
</gene>
<dbReference type="GO" id="GO:0000978">
    <property type="term" value="F:RNA polymerase II cis-regulatory region sequence-specific DNA binding"/>
    <property type="evidence" value="ECO:0007669"/>
    <property type="project" value="TreeGrafter"/>
</dbReference>
<protein>
    <recommendedName>
        <fullName evidence="7">C2H2-type domain-containing protein</fullName>
    </recommendedName>
</protein>
<dbReference type="PANTHER" id="PTHR14003:SF19">
    <property type="entry name" value="YY2 TRANSCRIPTION FACTOR"/>
    <property type="match status" value="1"/>
</dbReference>
<dbReference type="AlphaFoldDB" id="A0A1S0TG69"/>
<dbReference type="CTD" id="9952786"/>
<dbReference type="SUPFAM" id="SSF57667">
    <property type="entry name" value="beta-beta-alpha zinc fingers"/>
    <property type="match status" value="1"/>
</dbReference>
<keyword evidence="2" id="KW-0677">Repeat</keyword>
<accession>A0A1S0TG69</accession>
<reference evidence="8" key="1">
    <citation type="submission" date="2012-04" db="EMBL/GenBank/DDBJ databases">
        <title>The Genome Sequence of Loa loa.</title>
        <authorList>
            <consortium name="The Broad Institute Genome Sequencing Platform"/>
            <consortium name="Broad Institute Genome Sequencing Center for Infectious Disease"/>
            <person name="Nutman T.B."/>
            <person name="Fink D.L."/>
            <person name="Russ C."/>
            <person name="Young S."/>
            <person name="Zeng Q."/>
            <person name="Gargeya S."/>
            <person name="Alvarado L."/>
            <person name="Berlin A."/>
            <person name="Chapman S.B."/>
            <person name="Chen Z."/>
            <person name="Freedman E."/>
            <person name="Gellesch M."/>
            <person name="Goldberg J."/>
            <person name="Griggs A."/>
            <person name="Gujja S."/>
            <person name="Heilman E.R."/>
            <person name="Heiman D."/>
            <person name="Howarth C."/>
            <person name="Mehta T."/>
            <person name="Neiman D."/>
            <person name="Pearson M."/>
            <person name="Roberts A."/>
            <person name="Saif S."/>
            <person name="Shea T."/>
            <person name="Shenoy N."/>
            <person name="Sisk P."/>
            <person name="Stolte C."/>
            <person name="Sykes S."/>
            <person name="White J."/>
            <person name="Yandava C."/>
            <person name="Haas B."/>
            <person name="Henn M.R."/>
            <person name="Nusbaum C."/>
            <person name="Birren B."/>
        </authorList>
    </citation>
    <scope>NUCLEOTIDE SEQUENCE [LARGE SCALE GENOMIC DNA]</scope>
</reference>
<keyword evidence="1" id="KW-0479">Metal-binding</keyword>
<evidence type="ECO:0000256" key="6">
    <source>
        <dbReference type="SAM" id="SignalP"/>
    </source>
</evidence>
<evidence type="ECO:0000256" key="4">
    <source>
        <dbReference type="ARBA" id="ARBA00022833"/>
    </source>
</evidence>
<dbReference type="GO" id="GO:0000785">
    <property type="term" value="C:chromatin"/>
    <property type="evidence" value="ECO:0007669"/>
    <property type="project" value="TreeGrafter"/>
</dbReference>
<dbReference type="PROSITE" id="PS50157">
    <property type="entry name" value="ZINC_FINGER_C2H2_2"/>
    <property type="match status" value="1"/>
</dbReference>
<dbReference type="GeneID" id="9952786"/>
<dbReference type="RefSeq" id="XP_003150836.1">
    <property type="nucleotide sequence ID" value="XM_003150788.1"/>
</dbReference>
<evidence type="ECO:0000259" key="7">
    <source>
        <dbReference type="PROSITE" id="PS50157"/>
    </source>
</evidence>
<name>A0A1S0TG69_LOALO</name>
<proteinExistence type="predicted"/>
<dbReference type="GO" id="GO:0005667">
    <property type="term" value="C:transcription regulator complex"/>
    <property type="evidence" value="ECO:0007669"/>
    <property type="project" value="TreeGrafter"/>
</dbReference>
<dbReference type="OrthoDB" id="10004641at2759"/>
<dbReference type="InterPro" id="IPR036236">
    <property type="entry name" value="Znf_C2H2_sf"/>
</dbReference>
<dbReference type="GO" id="GO:0008270">
    <property type="term" value="F:zinc ion binding"/>
    <property type="evidence" value="ECO:0007669"/>
    <property type="project" value="UniProtKB-KW"/>
</dbReference>
<organism evidence="8">
    <name type="scientific">Loa loa</name>
    <name type="common">Eye worm</name>
    <name type="synonym">Filaria loa</name>
    <dbReference type="NCBI Taxonomy" id="7209"/>
    <lineage>
        <taxon>Eukaryota</taxon>
        <taxon>Metazoa</taxon>
        <taxon>Ecdysozoa</taxon>
        <taxon>Nematoda</taxon>
        <taxon>Chromadorea</taxon>
        <taxon>Rhabditida</taxon>
        <taxon>Spirurina</taxon>
        <taxon>Spiruromorpha</taxon>
        <taxon>Filarioidea</taxon>
        <taxon>Onchocercidae</taxon>
        <taxon>Loa</taxon>
    </lineage>
</organism>
<evidence type="ECO:0000256" key="3">
    <source>
        <dbReference type="ARBA" id="ARBA00022771"/>
    </source>
</evidence>
<evidence type="ECO:0000256" key="1">
    <source>
        <dbReference type="ARBA" id="ARBA00022723"/>
    </source>
</evidence>
<feature type="signal peptide" evidence="6">
    <location>
        <begin position="1"/>
        <end position="18"/>
    </location>
</feature>